<evidence type="ECO:0000256" key="3">
    <source>
        <dbReference type="ARBA" id="ARBA00022801"/>
    </source>
</evidence>
<dbReference type="PROSITE" id="PS50056">
    <property type="entry name" value="TYR_PHOSPHATASE_2"/>
    <property type="match status" value="1"/>
</dbReference>
<name>A0A7H9B7K4_ZYGMR</name>
<protein>
    <recommendedName>
        <fullName evidence="2">protein-tyrosine-phosphatase</fullName>
        <ecNumber evidence="2">3.1.3.48</ecNumber>
    </recommendedName>
</protein>
<dbReference type="Proteomes" id="UP000509704">
    <property type="component" value="Chromosome 8"/>
</dbReference>
<evidence type="ECO:0000256" key="4">
    <source>
        <dbReference type="ARBA" id="ARBA00022912"/>
    </source>
</evidence>
<dbReference type="InterPro" id="IPR029021">
    <property type="entry name" value="Prot-tyrosine_phosphatase-like"/>
</dbReference>
<accession>A0A7H9B7K4</accession>
<sequence length="361" mass="41375">MTVADAEADIIRIIGGIYIGGIQPIAEHVPLNAIYKITHVLSVIKFQVIPEYLVRKGYIMKNIAINDDDTTDILQYINETNMFLDLCLFPDETEYDPKKVDFKRKPQKNGVYIHCQAGCSRSVAFTVAYLMYRYGFNLKTSLHAVKRKRASAQPNENFMNQLKIFEEMGGDYVIDSHPTYTQWKLTNSAKYDPSGADILSRDDTFAKDEVKDLHKMTPQELAKVTVLRCKKCRQRLAFSTSFINHEPPSRESSEGHFIRRAAGSHRIIDIKESQDQCSHFFVEPLNWMKEELQGKQELEGKFFCPGCSCKVGGYNWKGSRCSCGKWVIPAIHLMRNKVDQVPLKERTLPNMIEFKAEKVNV</sequence>
<organism evidence="8 9">
    <name type="scientific">Zygotorulaspora mrakii</name>
    <name type="common">Zygosaccharomyces mrakii</name>
    <dbReference type="NCBI Taxonomy" id="42260"/>
    <lineage>
        <taxon>Eukaryota</taxon>
        <taxon>Fungi</taxon>
        <taxon>Dikarya</taxon>
        <taxon>Ascomycota</taxon>
        <taxon>Saccharomycotina</taxon>
        <taxon>Saccharomycetes</taxon>
        <taxon>Saccharomycetales</taxon>
        <taxon>Saccharomycetaceae</taxon>
        <taxon>Zygotorulaspora</taxon>
    </lineage>
</organism>
<dbReference type="GO" id="GO:0005634">
    <property type="term" value="C:nucleus"/>
    <property type="evidence" value="ECO:0007669"/>
    <property type="project" value="TreeGrafter"/>
</dbReference>
<keyword evidence="9" id="KW-1185">Reference proteome</keyword>
<keyword evidence="3" id="KW-0378">Hydrolase</keyword>
<dbReference type="SMART" id="SM00195">
    <property type="entry name" value="DSPc"/>
    <property type="match status" value="1"/>
</dbReference>
<dbReference type="PIRSF" id="PIRSF000941">
    <property type="entry name" value="DUSP12"/>
    <property type="match status" value="1"/>
</dbReference>
<keyword evidence="4" id="KW-0904">Protein phosphatase</keyword>
<feature type="domain" description="Tyrosine-protein phosphatase" evidence="6">
    <location>
        <begin position="9"/>
        <end position="171"/>
    </location>
</feature>
<dbReference type="PROSITE" id="PS50054">
    <property type="entry name" value="TYR_PHOSPHATASE_DUAL"/>
    <property type="match status" value="1"/>
</dbReference>
<dbReference type="KEGG" id="zmk:HG535_0H00260"/>
<dbReference type="PANTHER" id="PTHR45848">
    <property type="entry name" value="DUAL SPECIFICITY PROTEIN PHOSPHATASE 12 FAMILY MEMBER"/>
    <property type="match status" value="1"/>
</dbReference>
<dbReference type="FunFam" id="3.90.190.10:FF:000116">
    <property type="entry name" value="YVH1p Protein phosphatase"/>
    <property type="match status" value="1"/>
</dbReference>
<dbReference type="EMBL" id="CP058611">
    <property type="protein sequence ID" value="QLG74701.1"/>
    <property type="molecule type" value="Genomic_DNA"/>
</dbReference>
<proteinExistence type="inferred from homology"/>
<evidence type="ECO:0000256" key="5">
    <source>
        <dbReference type="PIRSR" id="PIRSR000941-50"/>
    </source>
</evidence>
<evidence type="ECO:0000259" key="7">
    <source>
        <dbReference type="PROSITE" id="PS50056"/>
    </source>
</evidence>
<dbReference type="OrthoDB" id="2017893at2759"/>
<dbReference type="Pfam" id="PF00782">
    <property type="entry name" value="DSPc"/>
    <property type="match status" value="1"/>
</dbReference>
<dbReference type="InterPro" id="IPR000340">
    <property type="entry name" value="Dual-sp_phosphatase_cat-dom"/>
</dbReference>
<dbReference type="RefSeq" id="XP_037146426.1">
    <property type="nucleotide sequence ID" value="XM_037290531.1"/>
</dbReference>
<evidence type="ECO:0000313" key="8">
    <source>
        <dbReference type="EMBL" id="QLG74701.1"/>
    </source>
</evidence>
<dbReference type="InterPro" id="IPR000387">
    <property type="entry name" value="Tyr_Pase_dom"/>
</dbReference>
<feature type="active site" description="Phosphocysteine intermediate" evidence="5">
    <location>
        <position position="115"/>
    </location>
</feature>
<evidence type="ECO:0000256" key="1">
    <source>
        <dbReference type="ARBA" id="ARBA00008601"/>
    </source>
</evidence>
<dbReference type="AlphaFoldDB" id="A0A7H9B7K4"/>
<dbReference type="GeneID" id="59238503"/>
<dbReference type="InterPro" id="IPR016278">
    <property type="entry name" value="DUSP12"/>
</dbReference>
<dbReference type="InterPro" id="IPR020422">
    <property type="entry name" value="TYR_PHOSPHATASE_DUAL_dom"/>
</dbReference>
<dbReference type="Gene3D" id="3.90.190.10">
    <property type="entry name" value="Protein tyrosine phosphatase superfamily"/>
    <property type="match status" value="1"/>
</dbReference>
<evidence type="ECO:0000256" key="2">
    <source>
        <dbReference type="ARBA" id="ARBA00013064"/>
    </source>
</evidence>
<dbReference type="GO" id="GO:0004725">
    <property type="term" value="F:protein tyrosine phosphatase activity"/>
    <property type="evidence" value="ECO:0007669"/>
    <property type="project" value="UniProtKB-EC"/>
</dbReference>
<evidence type="ECO:0000259" key="6">
    <source>
        <dbReference type="PROSITE" id="PS50054"/>
    </source>
</evidence>
<dbReference type="SUPFAM" id="SSF52799">
    <property type="entry name" value="(Phosphotyrosine protein) phosphatases II"/>
    <property type="match status" value="1"/>
</dbReference>
<dbReference type="EC" id="3.1.3.48" evidence="2"/>
<dbReference type="PANTHER" id="PTHR45848:SF4">
    <property type="entry name" value="DUAL SPECIFICITY PROTEIN PHOSPHATASE 12"/>
    <property type="match status" value="1"/>
</dbReference>
<feature type="domain" description="Tyrosine specific protein phosphatases" evidence="7">
    <location>
        <begin position="111"/>
        <end position="149"/>
    </location>
</feature>
<evidence type="ECO:0000313" key="9">
    <source>
        <dbReference type="Proteomes" id="UP000509704"/>
    </source>
</evidence>
<gene>
    <name evidence="8" type="ORF">HG535_0H00260</name>
</gene>
<dbReference type="GO" id="GO:0008138">
    <property type="term" value="F:protein tyrosine/serine/threonine phosphatase activity"/>
    <property type="evidence" value="ECO:0007669"/>
    <property type="project" value="InterPro"/>
</dbReference>
<comment type="similarity">
    <text evidence="1">Belongs to the protein-tyrosine phosphatase family. Non-receptor class dual specificity subfamily.</text>
</comment>
<reference evidence="8 9" key="1">
    <citation type="submission" date="2020-07" db="EMBL/GenBank/DDBJ databases">
        <title>The yeast mating-type switching endonuclease HO is a domesticated member of an unorthodox homing genetic element family.</title>
        <authorList>
            <person name="Coughlan A.Y."/>
            <person name="Lombardi L."/>
            <person name="Braun-Galleani S."/>
            <person name="Martos A.R."/>
            <person name="Galeote V."/>
            <person name="Bigey F."/>
            <person name="Dequin S."/>
            <person name="Byrne K.P."/>
            <person name="Wolfe K.H."/>
        </authorList>
    </citation>
    <scope>NUCLEOTIDE SEQUENCE [LARGE SCALE GENOMIC DNA]</scope>
    <source>
        <strain evidence="8 9">NRRL Y-6702</strain>
    </source>
</reference>